<dbReference type="Proteomes" id="UP000604066">
    <property type="component" value="Unassembled WGS sequence"/>
</dbReference>
<sequence>MMDRTYKVKNIENVISSKKDEKKRYYRKNYNFFELLKKIKLWPSRKGILHGIKSITVIGNKAEITTHCNEKFMIRNSKNSRASRWLRNKWLVKVCPRCKIPQWKLEKYASTIITQDYGAKF</sequence>
<proteinExistence type="predicted"/>
<comment type="caution">
    <text evidence="1">The sequence shown here is derived from an EMBL/GenBank/DDBJ whole genome shotgun (WGS) entry which is preliminary data.</text>
</comment>
<accession>A0ABX2RBF2</accession>
<reference evidence="1 2" key="1">
    <citation type="submission" date="2020-07" db="EMBL/GenBank/DDBJ databases">
        <title>Genomic Encyclopedia of Type Strains, Phase III (KMG-III): the genomes of soil and plant-associated and newly described type strains.</title>
        <authorList>
            <person name="Whitman W."/>
        </authorList>
    </citation>
    <scope>NUCLEOTIDE SEQUENCE [LARGE SCALE GENOMIC DNA]</scope>
    <source>
        <strain evidence="1 2">DSM 11255</strain>
    </source>
</reference>
<organism evidence="1 2">
    <name type="scientific">Carboxydothermus ferrireducens DSM 11255</name>
    <dbReference type="NCBI Taxonomy" id="1119529"/>
    <lineage>
        <taxon>Bacteria</taxon>
        <taxon>Bacillati</taxon>
        <taxon>Bacillota</taxon>
        <taxon>Clostridia</taxon>
        <taxon>Thermoanaerobacterales</taxon>
        <taxon>Thermoanaerobacteraceae</taxon>
        <taxon>Carboxydothermus</taxon>
    </lineage>
</organism>
<dbReference type="InterPro" id="IPR023878">
    <property type="entry name" value="Pyrrolysyl-tRNA_ligase_N"/>
</dbReference>
<dbReference type="EMBL" id="JACCBS010000003">
    <property type="protein sequence ID" value="NYE58501.1"/>
    <property type="molecule type" value="Genomic_DNA"/>
</dbReference>
<evidence type="ECO:0000313" key="2">
    <source>
        <dbReference type="Proteomes" id="UP000604066"/>
    </source>
</evidence>
<protein>
    <submittedName>
        <fullName evidence="1">Pyrrolysyl-tRNA synthetase-like protein</fullName>
    </submittedName>
</protein>
<gene>
    <name evidence="1" type="ORF">HDG70_002252</name>
</gene>
<evidence type="ECO:0000313" key="1">
    <source>
        <dbReference type="EMBL" id="NYE58501.1"/>
    </source>
</evidence>
<keyword evidence="2" id="KW-1185">Reference proteome</keyword>
<name>A0ABX2RBF2_9THEO</name>
<dbReference type="NCBIfam" id="TIGR03912">
    <property type="entry name" value="PylS_Nterm"/>
    <property type="match status" value="1"/>
</dbReference>